<evidence type="ECO:0000256" key="1">
    <source>
        <dbReference type="ARBA" id="ARBA00001936"/>
    </source>
</evidence>
<comment type="similarity">
    <text evidence="4 13">Belongs to the iron/manganese superoxide dismutase family.</text>
</comment>
<evidence type="ECO:0000256" key="11">
    <source>
        <dbReference type="ARBA" id="ARBA00049204"/>
    </source>
</evidence>
<evidence type="ECO:0000259" key="16">
    <source>
        <dbReference type="Pfam" id="PF02777"/>
    </source>
</evidence>
<keyword evidence="9" id="KW-0496">Mitochondrion</keyword>
<dbReference type="GO" id="GO:0004784">
    <property type="term" value="F:superoxide dismutase activity"/>
    <property type="evidence" value="ECO:0007669"/>
    <property type="project" value="UniProtKB-EC"/>
</dbReference>
<evidence type="ECO:0000256" key="7">
    <source>
        <dbReference type="ARBA" id="ARBA00022723"/>
    </source>
</evidence>
<comment type="function">
    <text evidence="13">Destroys radicals which are normally produced within the cells and which are toxic to biological systems.</text>
</comment>
<dbReference type="EC" id="1.15.1.1" evidence="6 13"/>
<dbReference type="FunFam" id="1.10.287.990:FF:000001">
    <property type="entry name" value="Superoxide dismutase"/>
    <property type="match status" value="1"/>
</dbReference>
<dbReference type="InterPro" id="IPR036324">
    <property type="entry name" value="Mn/Fe_SOD_N_sf"/>
</dbReference>
<evidence type="ECO:0000256" key="5">
    <source>
        <dbReference type="ARBA" id="ARBA00011881"/>
    </source>
</evidence>
<dbReference type="GO" id="GO:0030145">
    <property type="term" value="F:manganese ion binding"/>
    <property type="evidence" value="ECO:0007669"/>
    <property type="project" value="TreeGrafter"/>
</dbReference>
<feature type="binding site" evidence="12">
    <location>
        <position position="44"/>
    </location>
    <ligand>
        <name>Mn(2+)</name>
        <dbReference type="ChEBI" id="CHEBI:29035"/>
    </ligand>
</feature>
<organism evidence="17 18">
    <name type="scientific">Euphydryas editha</name>
    <name type="common">Edith's checkerspot</name>
    <dbReference type="NCBI Taxonomy" id="104508"/>
    <lineage>
        <taxon>Eukaryota</taxon>
        <taxon>Metazoa</taxon>
        <taxon>Ecdysozoa</taxon>
        <taxon>Arthropoda</taxon>
        <taxon>Hexapoda</taxon>
        <taxon>Insecta</taxon>
        <taxon>Pterygota</taxon>
        <taxon>Neoptera</taxon>
        <taxon>Endopterygota</taxon>
        <taxon>Lepidoptera</taxon>
        <taxon>Glossata</taxon>
        <taxon>Ditrysia</taxon>
        <taxon>Papilionoidea</taxon>
        <taxon>Nymphalidae</taxon>
        <taxon>Nymphalinae</taxon>
        <taxon>Euphydryas</taxon>
    </lineage>
</organism>
<evidence type="ECO:0000256" key="12">
    <source>
        <dbReference type="PIRSR" id="PIRSR000349-1"/>
    </source>
</evidence>
<evidence type="ECO:0000256" key="13">
    <source>
        <dbReference type="RuleBase" id="RU000414"/>
    </source>
</evidence>
<dbReference type="InterPro" id="IPR050265">
    <property type="entry name" value="Fe/Mn_Superoxide_Dismutase"/>
</dbReference>
<dbReference type="Proteomes" id="UP001153954">
    <property type="component" value="Unassembled WGS sequence"/>
</dbReference>
<name>A0AAU9U0S7_EUPED</name>
<dbReference type="InterPro" id="IPR019832">
    <property type="entry name" value="Mn/Fe_SOD_C"/>
</dbReference>
<feature type="domain" description="Manganese/iron superoxide dismutase N-terminal" evidence="15">
    <location>
        <begin position="19"/>
        <end position="100"/>
    </location>
</feature>
<dbReference type="InterPro" id="IPR001189">
    <property type="entry name" value="Mn/Fe_SOD"/>
</dbReference>
<dbReference type="SUPFAM" id="SSF46609">
    <property type="entry name" value="Fe,Mn superoxide dismutase (SOD), N-terminal domain"/>
    <property type="match status" value="1"/>
</dbReference>
<dbReference type="PANTHER" id="PTHR11404:SF6">
    <property type="entry name" value="SUPEROXIDE DISMUTASE [MN], MITOCHONDRIAL"/>
    <property type="match status" value="1"/>
</dbReference>
<evidence type="ECO:0000256" key="10">
    <source>
        <dbReference type="ARBA" id="ARBA00023211"/>
    </source>
</evidence>
<feature type="binding site" evidence="12">
    <location>
        <position position="176"/>
    </location>
    <ligand>
        <name>Mn(2+)</name>
        <dbReference type="ChEBI" id="CHEBI:29035"/>
    </ligand>
</feature>
<keyword evidence="8 13" id="KW-0560">Oxidoreductase</keyword>
<reference evidence="17" key="1">
    <citation type="submission" date="2022-03" db="EMBL/GenBank/DDBJ databases">
        <authorList>
            <person name="Tunstrom K."/>
        </authorList>
    </citation>
    <scope>NUCLEOTIDE SEQUENCE</scope>
</reference>
<comment type="catalytic activity">
    <reaction evidence="11 13">
        <text>2 superoxide + 2 H(+) = H2O2 + O2</text>
        <dbReference type="Rhea" id="RHEA:20696"/>
        <dbReference type="ChEBI" id="CHEBI:15378"/>
        <dbReference type="ChEBI" id="CHEBI:15379"/>
        <dbReference type="ChEBI" id="CHEBI:16240"/>
        <dbReference type="ChEBI" id="CHEBI:18421"/>
        <dbReference type="EC" id="1.15.1.1"/>
    </reaction>
</comment>
<evidence type="ECO:0000256" key="4">
    <source>
        <dbReference type="ARBA" id="ARBA00008714"/>
    </source>
</evidence>
<dbReference type="GO" id="GO:0098803">
    <property type="term" value="C:respiratory chain complex"/>
    <property type="evidence" value="ECO:0007669"/>
    <property type="project" value="UniProtKB-ARBA"/>
</dbReference>
<dbReference type="SUPFAM" id="SSF54719">
    <property type="entry name" value="Fe,Mn superoxide dismutase (SOD), C-terminal domain"/>
    <property type="match status" value="1"/>
</dbReference>
<dbReference type="PROSITE" id="PS00088">
    <property type="entry name" value="SOD_MN"/>
    <property type="match status" value="1"/>
</dbReference>
<dbReference type="AlphaFoldDB" id="A0AAU9U0S7"/>
<proteinExistence type="inferred from homology"/>
<dbReference type="GO" id="GO:0042803">
    <property type="term" value="F:protein homodimerization activity"/>
    <property type="evidence" value="ECO:0007669"/>
    <property type="project" value="UniProtKB-ARBA"/>
</dbReference>
<protein>
    <recommendedName>
        <fullName evidence="6 13">Superoxide dismutase</fullName>
        <ecNumber evidence="6 13">1.15.1.1</ecNumber>
    </recommendedName>
</protein>
<dbReference type="Pfam" id="PF00081">
    <property type="entry name" value="Sod_Fe_N"/>
    <property type="match status" value="1"/>
</dbReference>
<keyword evidence="7 12" id="KW-0479">Metal-binding</keyword>
<dbReference type="GO" id="GO:0005739">
    <property type="term" value="C:mitochondrion"/>
    <property type="evidence" value="ECO:0007669"/>
    <property type="project" value="UniProtKB-SubCell"/>
</dbReference>
<evidence type="ECO:0000259" key="15">
    <source>
        <dbReference type="Pfam" id="PF00081"/>
    </source>
</evidence>
<keyword evidence="10" id="KW-0464">Manganese</keyword>
<dbReference type="InterPro" id="IPR019831">
    <property type="entry name" value="Mn/Fe_SOD_N"/>
</dbReference>
<dbReference type="EMBL" id="CAKOGL010000012">
    <property type="protein sequence ID" value="CAH2092738.1"/>
    <property type="molecule type" value="Genomic_DNA"/>
</dbReference>
<gene>
    <name evidence="17" type="ORF">EEDITHA_LOCUS8468</name>
</gene>
<evidence type="ECO:0000256" key="6">
    <source>
        <dbReference type="ARBA" id="ARBA00012682"/>
    </source>
</evidence>
<comment type="subunit">
    <text evidence="5">Homotetramer.</text>
</comment>
<keyword evidence="14" id="KW-0175">Coiled coil</keyword>
<feature type="coiled-coil region" evidence="14">
    <location>
        <begin position="49"/>
        <end position="76"/>
    </location>
</feature>
<feature type="binding site" evidence="12">
    <location>
        <position position="180"/>
    </location>
    <ligand>
        <name>Mn(2+)</name>
        <dbReference type="ChEBI" id="CHEBI:29035"/>
    </ligand>
</feature>
<dbReference type="PIRSF" id="PIRSF000349">
    <property type="entry name" value="SODismutase"/>
    <property type="match status" value="1"/>
</dbReference>
<dbReference type="PANTHER" id="PTHR11404">
    <property type="entry name" value="SUPEROXIDE DISMUTASE 2"/>
    <property type="match status" value="1"/>
</dbReference>
<evidence type="ECO:0000313" key="17">
    <source>
        <dbReference type="EMBL" id="CAH2092738.1"/>
    </source>
</evidence>
<comment type="caution">
    <text evidence="17">The sequence shown here is derived from an EMBL/GenBank/DDBJ whole genome shotgun (WGS) entry which is preliminary data.</text>
</comment>
<dbReference type="FunFam" id="3.55.40.20:FF:000003">
    <property type="entry name" value="Superoxide dismutase [Mn], mitochondrial"/>
    <property type="match status" value="1"/>
</dbReference>
<evidence type="ECO:0000256" key="2">
    <source>
        <dbReference type="ARBA" id="ARBA00002170"/>
    </source>
</evidence>
<keyword evidence="18" id="KW-1185">Reference proteome</keyword>
<accession>A0AAU9U0S7</accession>
<comment type="cofactor">
    <cofactor evidence="1">
        <name>Mn(2+)</name>
        <dbReference type="ChEBI" id="CHEBI:29035"/>
    </cofactor>
</comment>
<evidence type="ECO:0000256" key="3">
    <source>
        <dbReference type="ARBA" id="ARBA00004173"/>
    </source>
</evidence>
<dbReference type="Gene3D" id="3.55.40.20">
    <property type="entry name" value="Iron/manganese superoxide dismutase, C-terminal domain"/>
    <property type="match status" value="1"/>
</dbReference>
<comment type="function">
    <text evidence="2">Destroys superoxide anion radicals which are normally produced within the cells and which are toxic to biological systems.</text>
</comment>
<dbReference type="InterPro" id="IPR036314">
    <property type="entry name" value="SOD_C_sf"/>
</dbReference>
<evidence type="ECO:0000313" key="18">
    <source>
        <dbReference type="Proteomes" id="UP001153954"/>
    </source>
</evidence>
<sequence length="215" mass="24055">MFVTRRAGSLIWSVGARQKHTLPDLPYEYSALEPVISRDIMSLHHSKHHATYVNNLNAAEEKLAQAQAKADTNTILSLLSAIKFNGGGHVNHSIFWLNLSPCKTKPSCELSEAVEKDFGSWENMKNQLAAASVGVQGSGWGWLGYNKQMKKLQIATCQNQDPLEATTGIVPLFGIDVWEHAYYLQYKNVRADYVKAIFDVANWEDVSARYNKALN</sequence>
<comment type="subcellular location">
    <subcellularLocation>
        <location evidence="3">Mitochondrion</location>
    </subcellularLocation>
</comment>
<dbReference type="Pfam" id="PF02777">
    <property type="entry name" value="Sod_Fe_C"/>
    <property type="match status" value="1"/>
</dbReference>
<evidence type="ECO:0000256" key="9">
    <source>
        <dbReference type="ARBA" id="ARBA00023128"/>
    </source>
</evidence>
<feature type="domain" description="Manganese/iron superoxide dismutase C-terminal" evidence="16">
    <location>
        <begin position="107"/>
        <end position="209"/>
    </location>
</feature>
<dbReference type="Gene3D" id="1.10.287.990">
    <property type="entry name" value="Fe,Mn superoxide dismutase (SOD) domain"/>
    <property type="match status" value="1"/>
</dbReference>
<dbReference type="PRINTS" id="PR01703">
    <property type="entry name" value="MNSODISMTASE"/>
</dbReference>
<dbReference type="InterPro" id="IPR019833">
    <property type="entry name" value="Mn/Fe_SOD_BS"/>
</dbReference>
<feature type="binding site" evidence="12">
    <location>
        <position position="92"/>
    </location>
    <ligand>
        <name>Mn(2+)</name>
        <dbReference type="ChEBI" id="CHEBI:29035"/>
    </ligand>
</feature>
<evidence type="ECO:0000256" key="8">
    <source>
        <dbReference type="ARBA" id="ARBA00023002"/>
    </source>
</evidence>
<evidence type="ECO:0000256" key="14">
    <source>
        <dbReference type="SAM" id="Coils"/>
    </source>
</evidence>